<protein>
    <recommendedName>
        <fullName evidence="6">O-GlcNAc transferase C-terminal domain-containing protein</fullName>
    </recommendedName>
</protein>
<dbReference type="Pfam" id="PF13844">
    <property type="entry name" value="Glyco_transf_41"/>
    <property type="match status" value="1"/>
</dbReference>
<dbReference type="InterPro" id="IPR029489">
    <property type="entry name" value="OGT/SEC/SPY_C"/>
</dbReference>
<feature type="domain" description="O-GlcNAc transferase C-terminal" evidence="6">
    <location>
        <begin position="2"/>
        <end position="78"/>
    </location>
</feature>
<dbReference type="EMBL" id="CADIKH010000131">
    <property type="protein sequence ID" value="CAB3774548.1"/>
    <property type="molecule type" value="Genomic_DNA"/>
</dbReference>
<keyword evidence="8" id="KW-1185">Reference proteome</keyword>
<evidence type="ECO:0000256" key="5">
    <source>
        <dbReference type="ARBA" id="ARBA00022803"/>
    </source>
</evidence>
<dbReference type="PANTHER" id="PTHR44835">
    <property type="entry name" value="UDP-N-ACETYLGLUCOSAMINE--PEPTIDE N-ACETYLGLUCOSAMINYLTRANSFERASE SPINDLY-RELATED"/>
    <property type="match status" value="1"/>
</dbReference>
<evidence type="ECO:0000313" key="8">
    <source>
        <dbReference type="Proteomes" id="UP000494363"/>
    </source>
</evidence>
<evidence type="ECO:0000256" key="3">
    <source>
        <dbReference type="ARBA" id="ARBA00022679"/>
    </source>
</evidence>
<dbReference type="Gene3D" id="3.40.50.2000">
    <property type="entry name" value="Glycogen Phosphorylase B"/>
    <property type="match status" value="1"/>
</dbReference>
<evidence type="ECO:0000259" key="6">
    <source>
        <dbReference type="Pfam" id="PF13844"/>
    </source>
</evidence>
<keyword evidence="4" id="KW-0677">Repeat</keyword>
<name>A0A6J5F6P4_9BURK</name>
<keyword evidence="3" id="KW-0808">Transferase</keyword>
<dbReference type="GO" id="GO:0016757">
    <property type="term" value="F:glycosyltransferase activity"/>
    <property type="evidence" value="ECO:0007669"/>
    <property type="project" value="UniProtKB-KW"/>
</dbReference>
<accession>A0A6J5F6P4</accession>
<comment type="pathway">
    <text evidence="1">Protein modification; protein glycosylation.</text>
</comment>
<evidence type="ECO:0000313" key="7">
    <source>
        <dbReference type="EMBL" id="CAB3774548.1"/>
    </source>
</evidence>
<dbReference type="Proteomes" id="UP000494363">
    <property type="component" value="Unassembled WGS sequence"/>
</dbReference>
<proteinExistence type="predicted"/>
<dbReference type="InterPro" id="IPR051939">
    <property type="entry name" value="Glycosyltr_41/O-GlcNAc_trsf"/>
</dbReference>
<organism evidence="7 8">
    <name type="scientific">Paraburkholderia humisilvae</name>
    <dbReference type="NCBI Taxonomy" id="627669"/>
    <lineage>
        <taxon>Bacteria</taxon>
        <taxon>Pseudomonadati</taxon>
        <taxon>Pseudomonadota</taxon>
        <taxon>Betaproteobacteria</taxon>
        <taxon>Burkholderiales</taxon>
        <taxon>Burkholderiaceae</taxon>
        <taxon>Paraburkholderia</taxon>
    </lineage>
</organism>
<evidence type="ECO:0000256" key="2">
    <source>
        <dbReference type="ARBA" id="ARBA00022676"/>
    </source>
</evidence>
<evidence type="ECO:0000256" key="1">
    <source>
        <dbReference type="ARBA" id="ARBA00004922"/>
    </source>
</evidence>
<evidence type="ECO:0000256" key="4">
    <source>
        <dbReference type="ARBA" id="ARBA00022737"/>
    </source>
</evidence>
<keyword evidence="2" id="KW-0328">Glycosyltransferase</keyword>
<dbReference type="PANTHER" id="PTHR44835:SF1">
    <property type="entry name" value="PROTEIN O-GLCNAC TRANSFERASE"/>
    <property type="match status" value="1"/>
</dbReference>
<dbReference type="AlphaFoldDB" id="A0A6J5F6P4"/>
<gene>
    <name evidence="7" type="ORF">LMG29542_07925</name>
</gene>
<keyword evidence="5" id="KW-0802">TPR repeat</keyword>
<sequence>MGVPVVSRVGNTAVGRSGFSLLSNLGLRDLIAFTDEDFVHVASRLCSDLRGLARLRQAMRDSIESSTLMDGASFASHMEAVYREIWSRWCRR</sequence>
<reference evidence="7 8" key="1">
    <citation type="submission" date="2020-04" db="EMBL/GenBank/DDBJ databases">
        <authorList>
            <person name="De Canck E."/>
        </authorList>
    </citation>
    <scope>NUCLEOTIDE SEQUENCE [LARGE SCALE GENOMIC DNA]</scope>
    <source>
        <strain evidence="7 8">LMG 29542</strain>
    </source>
</reference>